<gene>
    <name evidence="5" type="ORF">E5K02_17285</name>
</gene>
<dbReference type="InterPro" id="IPR053213">
    <property type="entry name" value="RLP29"/>
</dbReference>
<reference evidence="5 6" key="1">
    <citation type="submission" date="2019-04" db="EMBL/GenBank/DDBJ databases">
        <authorList>
            <person name="Feng G."/>
            <person name="Zhang J."/>
            <person name="Zhu H."/>
        </authorList>
    </citation>
    <scope>NUCLEOTIDE SEQUENCE [LARGE SCALE GENOMIC DNA]</scope>
    <source>
        <strain evidence="5 6">9PBR-1</strain>
    </source>
</reference>
<dbReference type="InterPro" id="IPR005490">
    <property type="entry name" value="LD_TPept_cat_dom"/>
</dbReference>
<evidence type="ECO:0000256" key="2">
    <source>
        <dbReference type="ARBA" id="ARBA00022737"/>
    </source>
</evidence>
<evidence type="ECO:0000256" key="3">
    <source>
        <dbReference type="SAM" id="SignalP"/>
    </source>
</evidence>
<dbReference type="FunFam" id="3.80.10.10:FF:000383">
    <property type="entry name" value="Leucine-rich repeat receptor protein kinase EMS1"/>
    <property type="match status" value="1"/>
</dbReference>
<keyword evidence="1" id="KW-0433">Leucine-rich repeat</keyword>
<dbReference type="InterPro" id="IPR001611">
    <property type="entry name" value="Leu-rich_rpt"/>
</dbReference>
<feature type="chain" id="PRO_5021322213" description="DUF6443 domain-containing protein" evidence="3">
    <location>
        <begin position="29"/>
        <end position="1819"/>
    </location>
</feature>
<dbReference type="CDD" id="cd16913">
    <property type="entry name" value="YkuD_like"/>
    <property type="match status" value="1"/>
</dbReference>
<evidence type="ECO:0000259" key="4">
    <source>
        <dbReference type="Pfam" id="PF20041"/>
    </source>
</evidence>
<keyword evidence="3" id="KW-0732">Signal</keyword>
<feature type="signal peptide" evidence="3">
    <location>
        <begin position="1"/>
        <end position="28"/>
    </location>
</feature>
<keyword evidence="2" id="KW-0677">Repeat</keyword>
<dbReference type="PANTHER" id="PTHR48009:SF4">
    <property type="entry name" value="LEUCINE-RICH REPEAT (LRR) FAMILY PROTEIN"/>
    <property type="match status" value="1"/>
</dbReference>
<evidence type="ECO:0000256" key="1">
    <source>
        <dbReference type="ARBA" id="ARBA00022614"/>
    </source>
</evidence>
<proteinExistence type="predicted"/>
<dbReference type="InterPro" id="IPR022385">
    <property type="entry name" value="Rhs_assc_core"/>
</dbReference>
<dbReference type="EMBL" id="SRMB01000003">
    <property type="protein sequence ID" value="TGE26545.1"/>
    <property type="molecule type" value="Genomic_DNA"/>
</dbReference>
<dbReference type="OrthoDB" id="976756at2"/>
<dbReference type="InterPro" id="IPR003591">
    <property type="entry name" value="Leu-rich_rpt_typical-subtyp"/>
</dbReference>
<feature type="domain" description="DUF6443" evidence="4">
    <location>
        <begin position="470"/>
        <end position="608"/>
    </location>
</feature>
<dbReference type="Gene3D" id="2.180.10.10">
    <property type="entry name" value="RHS repeat-associated core"/>
    <property type="match status" value="2"/>
</dbReference>
<dbReference type="InterPro" id="IPR045619">
    <property type="entry name" value="DUF6443"/>
</dbReference>
<dbReference type="NCBIfam" id="TIGR03696">
    <property type="entry name" value="Rhs_assc_core"/>
    <property type="match status" value="1"/>
</dbReference>
<evidence type="ECO:0000313" key="6">
    <source>
        <dbReference type="Proteomes" id="UP000298471"/>
    </source>
</evidence>
<accession>A0A4Z0Q9Z3</accession>
<dbReference type="Gene3D" id="3.80.10.10">
    <property type="entry name" value="Ribonuclease Inhibitor"/>
    <property type="match status" value="2"/>
</dbReference>
<dbReference type="Proteomes" id="UP000298471">
    <property type="component" value="Unassembled WGS sequence"/>
</dbReference>
<dbReference type="SMART" id="SM00369">
    <property type="entry name" value="LRR_TYP"/>
    <property type="match status" value="5"/>
</dbReference>
<keyword evidence="6" id="KW-1185">Reference proteome</keyword>
<evidence type="ECO:0000313" key="5">
    <source>
        <dbReference type="EMBL" id="TGE26545.1"/>
    </source>
</evidence>
<dbReference type="Pfam" id="PF13855">
    <property type="entry name" value="LRR_8"/>
    <property type="match status" value="1"/>
</dbReference>
<comment type="caution">
    <text evidence="5">The sequence shown here is derived from an EMBL/GenBank/DDBJ whole genome shotgun (WGS) entry which is preliminary data.</text>
</comment>
<dbReference type="GO" id="GO:0016740">
    <property type="term" value="F:transferase activity"/>
    <property type="evidence" value="ECO:0007669"/>
    <property type="project" value="InterPro"/>
</dbReference>
<dbReference type="Pfam" id="PF20041">
    <property type="entry name" value="DUF6443"/>
    <property type="match status" value="1"/>
</dbReference>
<dbReference type="InterPro" id="IPR032675">
    <property type="entry name" value="LRR_dom_sf"/>
</dbReference>
<organism evidence="5 6">
    <name type="scientific">Hymenobacter metallicola</name>
    <dbReference type="NCBI Taxonomy" id="2563114"/>
    <lineage>
        <taxon>Bacteria</taxon>
        <taxon>Pseudomonadati</taxon>
        <taxon>Bacteroidota</taxon>
        <taxon>Cytophagia</taxon>
        <taxon>Cytophagales</taxon>
        <taxon>Hymenobacteraceae</taxon>
        <taxon>Hymenobacter</taxon>
    </lineage>
</organism>
<dbReference type="Pfam" id="PF00560">
    <property type="entry name" value="LRR_1"/>
    <property type="match status" value="3"/>
</dbReference>
<dbReference type="SUPFAM" id="SSF52058">
    <property type="entry name" value="L domain-like"/>
    <property type="match status" value="1"/>
</dbReference>
<dbReference type="PANTHER" id="PTHR48009">
    <property type="entry name" value="LEUCINE-RICH REPEAT (LRR) FAMILY PROTEIN"/>
    <property type="match status" value="1"/>
</dbReference>
<name>A0A4Z0Q9Z3_9BACT</name>
<protein>
    <recommendedName>
        <fullName evidence="4">DUF6443 domain-containing protein</fullName>
    </recommendedName>
</protein>
<sequence length="1819" mass="202842">MACMRMPTVFGFLVILLLALGANVTARAQAFEGQIPDSTELRVLRQFYYATNGPDWSRNDHWLEGSTVASAATWYGVQVTGGDVTSLSLPANNLSGQLPSSLGQLSKLLSLLLSGNNLNGPIPLSLGQTDLSNLDLSNCQLTGSIPAELGRCSNMSFLNLGSNQLIGIIPTSLGRLRLYQLILSNNKLTGIIPNALGRITTLSTLQLSHNNLKGALPDSLQFLTNLTYCFLDHNALTGDIPATLTRCYNLSQLDLSYNNLTGALPHTFTTLPRLHALVLTHNNLTAIPSWAGAGNIPGFVLAQENYLDFGSIEPNFIRSGQSWPSQFDYSAQRTGLPDTVRGVAGAAKTLHRGMKGTLNHYQWERHIGNSWVDVPGATDSTLTISHLTSADGGLYRVRVWNDMATSWGHYTYLYTRPQYVLIVPYQPLAENLPVDNETGYAVTDLLAPHAFTGSTDSLTVNYVRTFSARAAIPQANSLRKAAVDSAQVKTEYIDGLGRLMQTVLRQESPLRRDIVQPVAYDDLGRQGKSYLPYTAATTSNGTYRANAIREQYEFYHDSPPGPGSPTDGIARTGVPYSESAFDASPLNRVVAQAAPGEAWQLSTDHVVTLQERPNTTADAVQRYTVGYTTQAAALTPQGGYAAGQLWVKETRDEQRVRTLEFQDKQGQIVLKRVETGTPQQQSPQWLDTYYVFDDLNRLRAVLPPKAVALLRTQQWQVTPAVENLLFRYRYDDRGRLAARQVPGTQGETQLIYDQLDRVILSQDAAQRQRHQWLFTKYDALNRPVLTGLCVRNASQDSLQAEAGRTMAQFEHRTSNSPYSYTLTQAYPQLTPQARFTGAQVLTITHYDDYNFDNDAAGQPDAAYDAQYDSQFATGRAPQPDTRVTGQVTRTRTRVLGVPESAPGAWLTTTTFYDDQSRPIQVRMTNARGGEDISTTQLDFAGKVLKSYTVHSDPHTLPVPVAVAETFTYDHTGRLLTNAQQITGETTPTILARLHYNELGQLQQKQLGLGQQSLDYQYNIRGWLTHLNDAAQRDPNDLWGMELYYDHGFTRNYHQYNGNITGQKWRSKADTITRAYGYIYDKSNRLLQGDFVARAVNGTWTAEKQNYGLHYMSYDENGNILTMQRRGLVANASTTASKQYGFIDKLTYAYQGNQLTSVQDAIPATAPVGSSSLAGDFQDNRATALSPGPEYTYDLNGNLTADYNKGITSIAYNHLNLPRRITLGSDSIVFRYTATGQKVTKLVYQGQKPVQQTDYAGSFQYEQDSLRFFPHAEGRVLRFATRDDANQLQVRYTREYSLKDHLGNLRLAYRTGDSARYVATMEAEPTSVARREEQQFDSASVVRSRFNAGVDARTGTYVARLNAALGQPLGPIKILRVQKGDTIRVTAAGMYHQEVRSTNFTFSLLSFVANLLQQQPKVSSGAETAPKLRPLPFLGLSLSLLPALQQHARVPKGYVRLLAFNKDSVLVHNQTQQLTSAAHGHYETLHTKFVAPADGYVQAYVGNESDTDVFFDDIEVRYNPTLLVQENHYDPWGLNLAGIERVGGVLENKFQYNGKEKQLDLGLNWQDYGARMYDAQLGRWHAVDPLAESYISWSTYNYVRDNPVLRLDINGKWDITVHSYSNRSKYGYGIAVVTDNSGKEVYSFKVRLEGDGGRDRKKKYADTPIGTYDIPDKDMWKNGGSRDAYGPNDRLILTPESGEIVETGRDDIRIHGGRQEKYDPKLKKWIPIGKPKLGVTNGCLRAFDEDMKELKMITTWLEQSDEEEKGGKLVIVEDLQETNNLLPLGKTYNMRTTKEQDAQNKKQKAQQDFINLLKCFSITQ</sequence>